<dbReference type="HOGENOM" id="CLU_2032250_0_0_1"/>
<keyword evidence="3" id="KW-1185">Reference proteome</keyword>
<proteinExistence type="predicted"/>
<dbReference type="Proteomes" id="UP000054485">
    <property type="component" value="Unassembled WGS sequence"/>
</dbReference>
<organism evidence="2 3">
    <name type="scientific">Suillus luteus UH-Slu-Lm8-n1</name>
    <dbReference type="NCBI Taxonomy" id="930992"/>
    <lineage>
        <taxon>Eukaryota</taxon>
        <taxon>Fungi</taxon>
        <taxon>Dikarya</taxon>
        <taxon>Basidiomycota</taxon>
        <taxon>Agaricomycotina</taxon>
        <taxon>Agaricomycetes</taxon>
        <taxon>Agaricomycetidae</taxon>
        <taxon>Boletales</taxon>
        <taxon>Suillineae</taxon>
        <taxon>Suillaceae</taxon>
        <taxon>Suillus</taxon>
    </lineage>
</organism>
<evidence type="ECO:0000313" key="3">
    <source>
        <dbReference type="Proteomes" id="UP000054485"/>
    </source>
</evidence>
<gene>
    <name evidence="2" type="ORF">CY34DRAFT_90380</name>
</gene>
<sequence length="122" mass="13450">FVLRTYALWSNNKIILAVMLSTLFVSLVPSPCESSSAIPDIPGITGGYRTSSSVELYLPFVLLFVFQLGLVSLTLIRAIQDWRSTKYPLHAALVKHNISYYACGLCESGLSYAFVLIGDDHC</sequence>
<protein>
    <submittedName>
        <fullName evidence="2">Uncharacterized protein</fullName>
    </submittedName>
</protein>
<evidence type="ECO:0000256" key="1">
    <source>
        <dbReference type="SAM" id="Phobius"/>
    </source>
</evidence>
<feature type="non-terminal residue" evidence="2">
    <location>
        <position position="1"/>
    </location>
</feature>
<keyword evidence="1" id="KW-0812">Transmembrane</keyword>
<feature type="transmembrane region" description="Helical" evidence="1">
    <location>
        <begin position="58"/>
        <end position="79"/>
    </location>
</feature>
<reference evidence="3" key="2">
    <citation type="submission" date="2015-01" db="EMBL/GenBank/DDBJ databases">
        <title>Evolutionary Origins and Diversification of the Mycorrhizal Mutualists.</title>
        <authorList>
            <consortium name="DOE Joint Genome Institute"/>
            <consortium name="Mycorrhizal Genomics Consortium"/>
            <person name="Kohler A."/>
            <person name="Kuo A."/>
            <person name="Nagy L.G."/>
            <person name="Floudas D."/>
            <person name="Copeland A."/>
            <person name="Barry K.W."/>
            <person name="Cichocki N."/>
            <person name="Veneault-Fourrey C."/>
            <person name="LaButti K."/>
            <person name="Lindquist E.A."/>
            <person name="Lipzen A."/>
            <person name="Lundell T."/>
            <person name="Morin E."/>
            <person name="Murat C."/>
            <person name="Riley R."/>
            <person name="Ohm R."/>
            <person name="Sun H."/>
            <person name="Tunlid A."/>
            <person name="Henrissat B."/>
            <person name="Grigoriev I.V."/>
            <person name="Hibbett D.S."/>
            <person name="Martin F."/>
        </authorList>
    </citation>
    <scope>NUCLEOTIDE SEQUENCE [LARGE SCALE GENOMIC DNA]</scope>
    <source>
        <strain evidence="3">UH-Slu-Lm8-n1</strain>
    </source>
</reference>
<keyword evidence="1" id="KW-0472">Membrane</keyword>
<evidence type="ECO:0000313" key="2">
    <source>
        <dbReference type="EMBL" id="KIK38779.1"/>
    </source>
</evidence>
<name>A0A0D0AKV4_9AGAM</name>
<dbReference type="OrthoDB" id="10488587at2759"/>
<accession>A0A0D0AKV4</accession>
<dbReference type="AlphaFoldDB" id="A0A0D0AKV4"/>
<keyword evidence="1" id="KW-1133">Transmembrane helix</keyword>
<dbReference type="EMBL" id="KN835374">
    <property type="protein sequence ID" value="KIK38779.1"/>
    <property type="molecule type" value="Genomic_DNA"/>
</dbReference>
<reference evidence="2 3" key="1">
    <citation type="submission" date="2014-04" db="EMBL/GenBank/DDBJ databases">
        <authorList>
            <consortium name="DOE Joint Genome Institute"/>
            <person name="Kuo A."/>
            <person name="Ruytinx J."/>
            <person name="Rineau F."/>
            <person name="Colpaert J."/>
            <person name="Kohler A."/>
            <person name="Nagy L.G."/>
            <person name="Floudas D."/>
            <person name="Copeland A."/>
            <person name="Barry K.W."/>
            <person name="Cichocki N."/>
            <person name="Veneault-Fourrey C."/>
            <person name="LaButti K."/>
            <person name="Lindquist E.A."/>
            <person name="Lipzen A."/>
            <person name="Lundell T."/>
            <person name="Morin E."/>
            <person name="Murat C."/>
            <person name="Sun H."/>
            <person name="Tunlid A."/>
            <person name="Henrissat B."/>
            <person name="Grigoriev I.V."/>
            <person name="Hibbett D.S."/>
            <person name="Martin F."/>
            <person name="Nordberg H.P."/>
            <person name="Cantor M.N."/>
            <person name="Hua S.X."/>
        </authorList>
    </citation>
    <scope>NUCLEOTIDE SEQUENCE [LARGE SCALE GENOMIC DNA]</scope>
    <source>
        <strain evidence="2 3">UH-Slu-Lm8-n1</strain>
    </source>
</reference>
<dbReference type="InParanoid" id="A0A0D0AKV4"/>